<feature type="transmembrane region" description="Helical" evidence="9">
    <location>
        <begin position="31"/>
        <end position="49"/>
    </location>
</feature>
<accession>A0A849AB18</accession>
<feature type="domain" description="ABC transmembrane type-1" evidence="10">
    <location>
        <begin position="85"/>
        <end position="279"/>
    </location>
</feature>
<keyword evidence="6" id="KW-0029">Amino-acid transport</keyword>
<feature type="transmembrane region" description="Helical" evidence="9">
    <location>
        <begin position="130"/>
        <end position="154"/>
    </location>
</feature>
<feature type="transmembrane region" description="Helical" evidence="9">
    <location>
        <begin position="89"/>
        <end position="109"/>
    </location>
</feature>
<keyword evidence="3 9" id="KW-0813">Transport</keyword>
<dbReference type="PANTHER" id="PTHR30614">
    <property type="entry name" value="MEMBRANE COMPONENT OF AMINO ACID ABC TRANSPORTER"/>
    <property type="match status" value="1"/>
</dbReference>
<comment type="subcellular location">
    <subcellularLocation>
        <location evidence="1 9">Cell membrane</location>
        <topology evidence="1 9">Multi-pass membrane protein</topology>
    </subcellularLocation>
</comment>
<reference evidence="11 12" key="1">
    <citation type="submission" date="2020-05" db="EMBL/GenBank/DDBJ databases">
        <title>Nakamurella sp. DB0629 isolated from air conditioner.</title>
        <authorList>
            <person name="Kim D.H."/>
            <person name="Kim D.-U."/>
        </authorList>
    </citation>
    <scope>NUCLEOTIDE SEQUENCE [LARGE SCALE GENOMIC DNA]</scope>
    <source>
        <strain evidence="11 12">DB0629</strain>
    </source>
</reference>
<dbReference type="InterPro" id="IPR043429">
    <property type="entry name" value="ArtM/GltK/GlnP/TcyL/YhdX-like"/>
</dbReference>
<dbReference type="RefSeq" id="WP_171200034.1">
    <property type="nucleotide sequence ID" value="NZ_JABEND010000006.1"/>
</dbReference>
<keyword evidence="8 9" id="KW-0472">Membrane</keyword>
<evidence type="ECO:0000256" key="3">
    <source>
        <dbReference type="ARBA" id="ARBA00022448"/>
    </source>
</evidence>
<feature type="transmembrane region" description="Helical" evidence="9">
    <location>
        <begin position="160"/>
        <end position="179"/>
    </location>
</feature>
<evidence type="ECO:0000256" key="1">
    <source>
        <dbReference type="ARBA" id="ARBA00004651"/>
    </source>
</evidence>
<dbReference type="GO" id="GO:0022857">
    <property type="term" value="F:transmembrane transporter activity"/>
    <property type="evidence" value="ECO:0007669"/>
    <property type="project" value="InterPro"/>
</dbReference>
<sequence length="295" mass="32190">MSTSTNDGWSPSPLQQQRDAYRLGRARRSTLIAAVSSVVVVGVIAVLVVNSSGWDRFRETFFDVGYVFERQRDGTVIALEVLKGLWLNVRIAVIAEIAILIVALAAALARSLRGPVWFPLRALAIGYTDLFRGLPQILVLLMFGFGMPALQISWLPNSALFWGAVGLVLSYGAYVSEVLRAGIESIHPSQRAASRSLGLTHGQTMRYVVVPQGVRRVLPALLNDFVSLLKDTGLISVLGVVYDAVLNAQIATSQSYNYTPYVYAGLLFVILTIPLTRVTDWIARRQGFHGVGGTV</sequence>
<protein>
    <submittedName>
        <fullName evidence="11">Amino acid ABC transporter permease</fullName>
    </submittedName>
</protein>
<feature type="transmembrane region" description="Helical" evidence="9">
    <location>
        <begin position="258"/>
        <end position="276"/>
    </location>
</feature>
<evidence type="ECO:0000256" key="5">
    <source>
        <dbReference type="ARBA" id="ARBA00022692"/>
    </source>
</evidence>
<gene>
    <name evidence="11" type="ORF">HKD39_11525</name>
</gene>
<keyword evidence="12" id="KW-1185">Reference proteome</keyword>
<name>A0A849AB18_9ACTN</name>
<dbReference type="SUPFAM" id="SSF161098">
    <property type="entry name" value="MetI-like"/>
    <property type="match status" value="1"/>
</dbReference>
<dbReference type="PROSITE" id="PS50928">
    <property type="entry name" value="ABC_TM1"/>
    <property type="match status" value="1"/>
</dbReference>
<evidence type="ECO:0000259" key="10">
    <source>
        <dbReference type="PROSITE" id="PS50928"/>
    </source>
</evidence>
<organism evidence="11 12">
    <name type="scientific">Nakamurella aerolata</name>
    <dbReference type="NCBI Taxonomy" id="1656892"/>
    <lineage>
        <taxon>Bacteria</taxon>
        <taxon>Bacillati</taxon>
        <taxon>Actinomycetota</taxon>
        <taxon>Actinomycetes</taxon>
        <taxon>Nakamurellales</taxon>
        <taxon>Nakamurellaceae</taxon>
        <taxon>Nakamurella</taxon>
    </lineage>
</organism>
<dbReference type="Proteomes" id="UP000562984">
    <property type="component" value="Unassembled WGS sequence"/>
</dbReference>
<dbReference type="Pfam" id="PF00528">
    <property type="entry name" value="BPD_transp_1"/>
    <property type="match status" value="1"/>
</dbReference>
<dbReference type="InterPro" id="IPR000515">
    <property type="entry name" value="MetI-like"/>
</dbReference>
<evidence type="ECO:0000256" key="4">
    <source>
        <dbReference type="ARBA" id="ARBA00022475"/>
    </source>
</evidence>
<keyword evidence="4" id="KW-1003">Cell membrane</keyword>
<dbReference type="GO" id="GO:0006865">
    <property type="term" value="P:amino acid transport"/>
    <property type="evidence" value="ECO:0007669"/>
    <property type="project" value="UniProtKB-KW"/>
</dbReference>
<comment type="caution">
    <text evidence="11">The sequence shown here is derived from an EMBL/GenBank/DDBJ whole genome shotgun (WGS) entry which is preliminary data.</text>
</comment>
<evidence type="ECO:0000256" key="6">
    <source>
        <dbReference type="ARBA" id="ARBA00022970"/>
    </source>
</evidence>
<dbReference type="NCBIfam" id="TIGR01726">
    <property type="entry name" value="HEQRo_perm_3TM"/>
    <property type="match status" value="1"/>
</dbReference>
<proteinExistence type="inferred from homology"/>
<dbReference type="InterPro" id="IPR035906">
    <property type="entry name" value="MetI-like_sf"/>
</dbReference>
<dbReference type="Gene3D" id="1.10.3720.10">
    <property type="entry name" value="MetI-like"/>
    <property type="match status" value="1"/>
</dbReference>
<keyword evidence="5 9" id="KW-0812">Transmembrane</keyword>
<dbReference type="PANTHER" id="PTHR30614:SF20">
    <property type="entry name" value="GLUTAMINE TRANSPORT SYSTEM PERMEASE PROTEIN GLNP"/>
    <property type="match status" value="1"/>
</dbReference>
<keyword evidence="7 9" id="KW-1133">Transmembrane helix</keyword>
<comment type="similarity">
    <text evidence="2">Belongs to the binding-protein-dependent transport system permease family. HisMQ subfamily.</text>
</comment>
<dbReference type="CDD" id="cd06261">
    <property type="entry name" value="TM_PBP2"/>
    <property type="match status" value="1"/>
</dbReference>
<evidence type="ECO:0000256" key="7">
    <source>
        <dbReference type="ARBA" id="ARBA00022989"/>
    </source>
</evidence>
<evidence type="ECO:0000256" key="2">
    <source>
        <dbReference type="ARBA" id="ARBA00010072"/>
    </source>
</evidence>
<evidence type="ECO:0000313" key="11">
    <source>
        <dbReference type="EMBL" id="NNG36331.1"/>
    </source>
</evidence>
<evidence type="ECO:0000313" key="12">
    <source>
        <dbReference type="Proteomes" id="UP000562984"/>
    </source>
</evidence>
<evidence type="ECO:0000256" key="8">
    <source>
        <dbReference type="ARBA" id="ARBA00023136"/>
    </source>
</evidence>
<dbReference type="AlphaFoldDB" id="A0A849AB18"/>
<dbReference type="GO" id="GO:0043190">
    <property type="term" value="C:ATP-binding cassette (ABC) transporter complex"/>
    <property type="evidence" value="ECO:0007669"/>
    <property type="project" value="InterPro"/>
</dbReference>
<dbReference type="EMBL" id="JABEND010000006">
    <property type="protein sequence ID" value="NNG36331.1"/>
    <property type="molecule type" value="Genomic_DNA"/>
</dbReference>
<evidence type="ECO:0000256" key="9">
    <source>
        <dbReference type="RuleBase" id="RU363032"/>
    </source>
</evidence>
<dbReference type="InterPro" id="IPR010065">
    <property type="entry name" value="AA_ABC_transptr_permease_3TM"/>
</dbReference>